<dbReference type="Gene3D" id="3.20.20.150">
    <property type="entry name" value="Divalent-metal-dependent TIM barrel enzymes"/>
    <property type="match status" value="1"/>
</dbReference>
<reference evidence="2 3" key="1">
    <citation type="submission" date="2018-04" db="EMBL/GenBank/DDBJ databases">
        <title>Genomic Encyclopedia of Type Strains, Phase IV (KMG-IV): sequencing the most valuable type-strain genomes for metagenomic binning, comparative biology and taxonomic classification.</title>
        <authorList>
            <person name="Goeker M."/>
        </authorList>
    </citation>
    <scope>NUCLEOTIDE SEQUENCE [LARGE SCALE GENOMIC DNA]</scope>
    <source>
        <strain evidence="2 3">DSM 14823</strain>
    </source>
</reference>
<proteinExistence type="predicted"/>
<dbReference type="GO" id="GO:0016853">
    <property type="term" value="F:isomerase activity"/>
    <property type="evidence" value="ECO:0007669"/>
    <property type="project" value="UniProtKB-KW"/>
</dbReference>
<feature type="domain" description="Xylose isomerase-like TIM barrel" evidence="1">
    <location>
        <begin position="25"/>
        <end position="268"/>
    </location>
</feature>
<name>A0A2U1ARC6_9BACT</name>
<protein>
    <submittedName>
        <fullName evidence="2">Sugar phosphate isomerase/epimerase</fullName>
    </submittedName>
</protein>
<dbReference type="Pfam" id="PF01261">
    <property type="entry name" value="AP_endonuc_2"/>
    <property type="match status" value="1"/>
</dbReference>
<dbReference type="OrthoDB" id="3185623at2"/>
<evidence type="ECO:0000313" key="2">
    <source>
        <dbReference type="EMBL" id="PVY38984.1"/>
    </source>
</evidence>
<dbReference type="InterPro" id="IPR013022">
    <property type="entry name" value="Xyl_isomerase-like_TIM-brl"/>
</dbReference>
<dbReference type="PANTHER" id="PTHR12110">
    <property type="entry name" value="HYDROXYPYRUVATE ISOMERASE"/>
    <property type="match status" value="1"/>
</dbReference>
<gene>
    <name evidence="2" type="ORF">C8D82_12337</name>
</gene>
<dbReference type="GeneID" id="78296144"/>
<comment type="caution">
    <text evidence="2">The sequence shown here is derived from an EMBL/GenBank/DDBJ whole genome shotgun (WGS) entry which is preliminary data.</text>
</comment>
<evidence type="ECO:0000259" key="1">
    <source>
        <dbReference type="Pfam" id="PF01261"/>
    </source>
</evidence>
<dbReference type="PANTHER" id="PTHR12110:SF41">
    <property type="entry name" value="INOSOSE DEHYDRATASE"/>
    <property type="match status" value="1"/>
</dbReference>
<accession>A0A2U1ARC6</accession>
<sequence length="269" mass="29582">MQYGLAAWGLREEPLESQLAITSGFGLDLLEFSIANYDRDVLRPGATDGEIERVKTLFRQHGVRLECGCTGNDFTGDDVEEQVGKVIGVVDIAARLGIRYLRIFAGFSSDSVMYGERLDRMLAALKTVNAHAAAKNVVLCVETHGGVTASPGGAQVHFNSVSTRVDRWRELLETGVAVTYDPANLAAAGQGEPAAFFRRFREHIPYIHLKDFRDVPGGVLPAACGEGRLDWPELMAALKEFDGPAMIEYELTGDVRDGMRRSLDFLKRF</sequence>
<organism evidence="2 3">
    <name type="scientific">Victivallis vadensis</name>
    <dbReference type="NCBI Taxonomy" id="172901"/>
    <lineage>
        <taxon>Bacteria</taxon>
        <taxon>Pseudomonadati</taxon>
        <taxon>Lentisphaerota</taxon>
        <taxon>Lentisphaeria</taxon>
        <taxon>Victivallales</taxon>
        <taxon>Victivallaceae</taxon>
        <taxon>Victivallis</taxon>
    </lineage>
</organism>
<dbReference type="InterPro" id="IPR036237">
    <property type="entry name" value="Xyl_isomerase-like_sf"/>
</dbReference>
<keyword evidence="3" id="KW-1185">Reference proteome</keyword>
<dbReference type="RefSeq" id="WP_116884853.1">
    <property type="nucleotide sequence ID" value="NZ_CABMMC010000133.1"/>
</dbReference>
<dbReference type="InterPro" id="IPR050312">
    <property type="entry name" value="IolE/XylAMocC-like"/>
</dbReference>
<keyword evidence="2" id="KW-0413">Isomerase</keyword>
<dbReference type="SUPFAM" id="SSF51658">
    <property type="entry name" value="Xylose isomerase-like"/>
    <property type="match status" value="1"/>
</dbReference>
<dbReference type="Proteomes" id="UP000245959">
    <property type="component" value="Unassembled WGS sequence"/>
</dbReference>
<dbReference type="AlphaFoldDB" id="A0A2U1ARC6"/>
<evidence type="ECO:0000313" key="3">
    <source>
        <dbReference type="Proteomes" id="UP000245959"/>
    </source>
</evidence>
<dbReference type="EMBL" id="QEKH01000023">
    <property type="protein sequence ID" value="PVY38984.1"/>
    <property type="molecule type" value="Genomic_DNA"/>
</dbReference>